<evidence type="ECO:0000313" key="1">
    <source>
        <dbReference type="EMBL" id="KAF3849486.1"/>
    </source>
</evidence>
<sequence length="152" mass="17123">MDEGHSVIAASPRPGWFSVQCGSASPLRSASHCRTDVGRQGRDLERRCSQSQLFRKVARTSKTVQNELLDCVLSVLRDYILEEVNSADFIAIQADETTDVSTYCQLVLVLRYIDALMPHVDMLFNQLQKSNIDPVFIKALVQKFTDGMQTIR</sequence>
<name>A0A7J5YJ09_DISMA</name>
<reference evidence="1 2" key="1">
    <citation type="submission" date="2020-03" db="EMBL/GenBank/DDBJ databases">
        <title>Dissostichus mawsoni Genome sequencing and assembly.</title>
        <authorList>
            <person name="Park H."/>
        </authorList>
    </citation>
    <scope>NUCLEOTIDE SEQUENCE [LARGE SCALE GENOMIC DNA]</scope>
    <source>
        <strain evidence="1">DM0001</strain>
        <tissue evidence="1">Muscle</tissue>
    </source>
</reference>
<proteinExistence type="predicted"/>
<evidence type="ECO:0008006" key="3">
    <source>
        <dbReference type="Google" id="ProtNLM"/>
    </source>
</evidence>
<accession>A0A7J5YJ09</accession>
<dbReference type="AlphaFoldDB" id="A0A7J5YJ09"/>
<keyword evidence="2" id="KW-1185">Reference proteome</keyword>
<dbReference type="Proteomes" id="UP000518266">
    <property type="component" value="Unassembled WGS sequence"/>
</dbReference>
<evidence type="ECO:0000313" key="2">
    <source>
        <dbReference type="Proteomes" id="UP000518266"/>
    </source>
</evidence>
<comment type="caution">
    <text evidence="1">The sequence shown here is derived from an EMBL/GenBank/DDBJ whole genome shotgun (WGS) entry which is preliminary data.</text>
</comment>
<protein>
    <recommendedName>
        <fullName evidence="3">DUF4371 domain-containing protein</fullName>
    </recommendedName>
</protein>
<dbReference type="EMBL" id="JAAKFY010000011">
    <property type="protein sequence ID" value="KAF3849486.1"/>
    <property type="molecule type" value="Genomic_DNA"/>
</dbReference>
<organism evidence="1 2">
    <name type="scientific">Dissostichus mawsoni</name>
    <name type="common">Antarctic cod</name>
    <dbReference type="NCBI Taxonomy" id="36200"/>
    <lineage>
        <taxon>Eukaryota</taxon>
        <taxon>Metazoa</taxon>
        <taxon>Chordata</taxon>
        <taxon>Craniata</taxon>
        <taxon>Vertebrata</taxon>
        <taxon>Euteleostomi</taxon>
        <taxon>Actinopterygii</taxon>
        <taxon>Neopterygii</taxon>
        <taxon>Teleostei</taxon>
        <taxon>Neoteleostei</taxon>
        <taxon>Acanthomorphata</taxon>
        <taxon>Eupercaria</taxon>
        <taxon>Perciformes</taxon>
        <taxon>Notothenioidei</taxon>
        <taxon>Nototheniidae</taxon>
        <taxon>Dissostichus</taxon>
    </lineage>
</organism>
<gene>
    <name evidence="1" type="ORF">F7725_019205</name>
</gene>
<dbReference type="OrthoDB" id="8961145at2759"/>